<organism evidence="3 4">
    <name type="scientific">Actinokineospora auranticolor</name>
    <dbReference type="NCBI Taxonomy" id="155976"/>
    <lineage>
        <taxon>Bacteria</taxon>
        <taxon>Bacillati</taxon>
        <taxon>Actinomycetota</taxon>
        <taxon>Actinomycetes</taxon>
        <taxon>Pseudonocardiales</taxon>
        <taxon>Pseudonocardiaceae</taxon>
        <taxon>Actinokineospora</taxon>
    </lineage>
</organism>
<keyword evidence="4" id="KW-1185">Reference proteome</keyword>
<evidence type="ECO:0000313" key="3">
    <source>
        <dbReference type="EMBL" id="PPK66086.1"/>
    </source>
</evidence>
<dbReference type="Proteomes" id="UP000239203">
    <property type="component" value="Unassembled WGS sequence"/>
</dbReference>
<keyword evidence="2" id="KW-0472">Membrane</keyword>
<proteinExistence type="predicted"/>
<feature type="transmembrane region" description="Helical" evidence="2">
    <location>
        <begin position="48"/>
        <end position="66"/>
    </location>
</feature>
<comment type="caution">
    <text evidence="3">The sequence shown here is derived from an EMBL/GenBank/DDBJ whole genome shotgun (WGS) entry which is preliminary data.</text>
</comment>
<evidence type="ECO:0000256" key="2">
    <source>
        <dbReference type="SAM" id="Phobius"/>
    </source>
</evidence>
<feature type="region of interest" description="Disordered" evidence="1">
    <location>
        <begin position="67"/>
        <end position="89"/>
    </location>
</feature>
<evidence type="ECO:0000313" key="4">
    <source>
        <dbReference type="Proteomes" id="UP000239203"/>
    </source>
</evidence>
<feature type="transmembrane region" description="Helical" evidence="2">
    <location>
        <begin position="21"/>
        <end position="42"/>
    </location>
</feature>
<dbReference type="EMBL" id="PTIX01000011">
    <property type="protein sequence ID" value="PPK66086.1"/>
    <property type="molecule type" value="Genomic_DNA"/>
</dbReference>
<name>A0A2S6GLP5_9PSEU</name>
<keyword evidence="2" id="KW-1133">Transmembrane helix</keyword>
<protein>
    <submittedName>
        <fullName evidence="3">Uncharacterized protein</fullName>
    </submittedName>
</protein>
<dbReference type="AlphaFoldDB" id="A0A2S6GLP5"/>
<accession>A0A2S6GLP5</accession>
<sequence>MAAEVSARTREAGVRTAKPPAAKTVVFVAIYLVAAVLAMTFLHDKVPGIGGMVGGLTGGLIVGALVKRHRRDDSTPSPLSDCRGEKRPQ</sequence>
<reference evidence="3 4" key="1">
    <citation type="submission" date="2018-02" db="EMBL/GenBank/DDBJ databases">
        <title>Genomic Encyclopedia of Archaeal and Bacterial Type Strains, Phase II (KMG-II): from individual species to whole genera.</title>
        <authorList>
            <person name="Goeker M."/>
        </authorList>
    </citation>
    <scope>NUCLEOTIDE SEQUENCE [LARGE SCALE GENOMIC DNA]</scope>
    <source>
        <strain evidence="3 4">YU 961-1</strain>
    </source>
</reference>
<evidence type="ECO:0000256" key="1">
    <source>
        <dbReference type="SAM" id="MobiDB-lite"/>
    </source>
</evidence>
<gene>
    <name evidence="3" type="ORF">CLV40_11150</name>
</gene>
<keyword evidence="2" id="KW-0812">Transmembrane</keyword>